<dbReference type="OrthoDB" id="6141723at2759"/>
<evidence type="ECO:0000313" key="2">
    <source>
        <dbReference type="Proteomes" id="UP000271098"/>
    </source>
</evidence>
<dbReference type="EMBL" id="UYRT01080569">
    <property type="protein sequence ID" value="VDN22992.1"/>
    <property type="molecule type" value="Genomic_DNA"/>
</dbReference>
<reference evidence="3" key="1">
    <citation type="submission" date="2016-06" db="UniProtKB">
        <authorList>
            <consortium name="WormBaseParasite"/>
        </authorList>
    </citation>
    <scope>IDENTIFICATION</scope>
</reference>
<dbReference type="AlphaFoldDB" id="A0A183DYK1"/>
<dbReference type="WBParaSite" id="GPUH_0001380701-mRNA-1">
    <property type="protein sequence ID" value="GPUH_0001380701-mRNA-1"/>
    <property type="gene ID" value="GPUH_0001380701"/>
</dbReference>
<reference evidence="1 2" key="2">
    <citation type="submission" date="2018-11" db="EMBL/GenBank/DDBJ databases">
        <authorList>
            <consortium name="Pathogen Informatics"/>
        </authorList>
    </citation>
    <scope>NUCLEOTIDE SEQUENCE [LARGE SCALE GENOMIC DNA]</scope>
</reference>
<proteinExistence type="predicted"/>
<evidence type="ECO:0000313" key="3">
    <source>
        <dbReference type="WBParaSite" id="GPUH_0001380701-mRNA-1"/>
    </source>
</evidence>
<gene>
    <name evidence="1" type="ORF">GPUH_LOCUS13792</name>
</gene>
<evidence type="ECO:0000313" key="1">
    <source>
        <dbReference type="EMBL" id="VDN22992.1"/>
    </source>
</evidence>
<dbReference type="Proteomes" id="UP000271098">
    <property type="component" value="Unassembled WGS sequence"/>
</dbReference>
<accession>A0A183DYK1</accession>
<protein>
    <submittedName>
        <fullName evidence="3">DUF4145 domain-containing protein</fullName>
    </submittedName>
</protein>
<organism evidence="3">
    <name type="scientific">Gongylonema pulchrum</name>
    <dbReference type="NCBI Taxonomy" id="637853"/>
    <lineage>
        <taxon>Eukaryota</taxon>
        <taxon>Metazoa</taxon>
        <taxon>Ecdysozoa</taxon>
        <taxon>Nematoda</taxon>
        <taxon>Chromadorea</taxon>
        <taxon>Rhabditida</taxon>
        <taxon>Spirurina</taxon>
        <taxon>Spiruromorpha</taxon>
        <taxon>Spiruroidea</taxon>
        <taxon>Gongylonematidae</taxon>
        <taxon>Gongylonema</taxon>
    </lineage>
</organism>
<sequence>MAPAEGHRPISLLLDEDTEYLSFPIIFGGEKLEPTFQGRPMSCADISKSFAMRYDRRIARRPDYLFFMAKKAELLRLSSNMALCLRKKRIRNRNDINAANLTNHDFVHGLVQHDDAYQVLAGVRNSCMH</sequence>
<name>A0A183DYK1_9BILA</name>
<keyword evidence="2" id="KW-1185">Reference proteome</keyword>